<name>A0A6A5WIU3_9PLEO</name>
<reference evidence="1" key="1">
    <citation type="journal article" date="2020" name="Stud. Mycol.">
        <title>101 Dothideomycetes genomes: a test case for predicting lifestyles and emergence of pathogens.</title>
        <authorList>
            <person name="Haridas S."/>
            <person name="Albert R."/>
            <person name="Binder M."/>
            <person name="Bloem J."/>
            <person name="Labutti K."/>
            <person name="Salamov A."/>
            <person name="Andreopoulos B."/>
            <person name="Baker S."/>
            <person name="Barry K."/>
            <person name="Bills G."/>
            <person name="Bluhm B."/>
            <person name="Cannon C."/>
            <person name="Castanera R."/>
            <person name="Culley D."/>
            <person name="Daum C."/>
            <person name="Ezra D."/>
            <person name="Gonzalez J."/>
            <person name="Henrissat B."/>
            <person name="Kuo A."/>
            <person name="Liang C."/>
            <person name="Lipzen A."/>
            <person name="Lutzoni F."/>
            <person name="Magnuson J."/>
            <person name="Mondo S."/>
            <person name="Nolan M."/>
            <person name="Ohm R."/>
            <person name="Pangilinan J."/>
            <person name="Park H.-J."/>
            <person name="Ramirez L."/>
            <person name="Alfaro M."/>
            <person name="Sun H."/>
            <person name="Tritt A."/>
            <person name="Yoshinaga Y."/>
            <person name="Zwiers L.-H."/>
            <person name="Turgeon B."/>
            <person name="Goodwin S."/>
            <person name="Spatafora J."/>
            <person name="Crous P."/>
            <person name="Grigoriev I."/>
        </authorList>
    </citation>
    <scope>NUCLEOTIDE SEQUENCE</scope>
    <source>
        <strain evidence="1">CBS 123094</strain>
    </source>
</reference>
<dbReference type="EMBL" id="ML977586">
    <property type="protein sequence ID" value="KAF2000854.1"/>
    <property type="molecule type" value="Genomic_DNA"/>
</dbReference>
<protein>
    <recommendedName>
        <fullName evidence="3">F-box domain-containing protein</fullName>
    </recommendedName>
</protein>
<accession>A0A6A5WIU3</accession>
<evidence type="ECO:0008006" key="3">
    <source>
        <dbReference type="Google" id="ProtNLM"/>
    </source>
</evidence>
<evidence type="ECO:0000313" key="2">
    <source>
        <dbReference type="Proteomes" id="UP000799779"/>
    </source>
</evidence>
<dbReference type="Proteomes" id="UP000799779">
    <property type="component" value="Unassembled WGS sequence"/>
</dbReference>
<sequence length="88" mass="10043">MMLDVGAKGPWPWPLDWNLHAASQGEPRIPFCNYVQPESPLSACGVFPQFHRLPVELQLHIIHLYDTPTLSRLMQASSNIRTEAQMLF</sequence>
<dbReference type="OrthoDB" id="5397557at2759"/>
<proteinExistence type="predicted"/>
<organism evidence="1 2">
    <name type="scientific">Amniculicola lignicola CBS 123094</name>
    <dbReference type="NCBI Taxonomy" id="1392246"/>
    <lineage>
        <taxon>Eukaryota</taxon>
        <taxon>Fungi</taxon>
        <taxon>Dikarya</taxon>
        <taxon>Ascomycota</taxon>
        <taxon>Pezizomycotina</taxon>
        <taxon>Dothideomycetes</taxon>
        <taxon>Pleosporomycetidae</taxon>
        <taxon>Pleosporales</taxon>
        <taxon>Amniculicolaceae</taxon>
        <taxon>Amniculicola</taxon>
    </lineage>
</organism>
<evidence type="ECO:0000313" key="1">
    <source>
        <dbReference type="EMBL" id="KAF2000854.1"/>
    </source>
</evidence>
<gene>
    <name evidence="1" type="ORF">P154DRAFT_433940</name>
</gene>
<dbReference type="AlphaFoldDB" id="A0A6A5WIU3"/>
<keyword evidence="2" id="KW-1185">Reference proteome</keyword>